<keyword evidence="11" id="KW-0902">Two-component regulatory system</keyword>
<feature type="domain" description="Histidine kinase" evidence="15">
    <location>
        <begin position="231"/>
        <end position="444"/>
    </location>
</feature>
<keyword evidence="7" id="KW-0547">Nucleotide-binding</keyword>
<evidence type="ECO:0000313" key="17">
    <source>
        <dbReference type="Proteomes" id="UP001243195"/>
    </source>
</evidence>
<comment type="subcellular location">
    <subcellularLocation>
        <location evidence="2">Membrane</location>
        <topology evidence="2">Multi-pass membrane protein</topology>
    </subcellularLocation>
</comment>
<reference evidence="16" key="1">
    <citation type="submission" date="2023-08" db="EMBL/GenBank/DDBJ databases">
        <title>Emergence of clinically-relevant ST2 carbapenem-resistant Acinetobacter baumannii strains in hospital sewages in Zhejiang, East of China.</title>
        <authorList>
            <person name="Kaichao C."/>
            <person name="Zhang R."/>
        </authorList>
    </citation>
    <scope>NUCLEOTIDE SEQUENCE</scope>
    <source>
        <strain evidence="16">M-SY-60</strain>
    </source>
</reference>
<dbReference type="GO" id="GO:0005524">
    <property type="term" value="F:ATP binding"/>
    <property type="evidence" value="ECO:0007669"/>
    <property type="project" value="UniProtKB-KW"/>
</dbReference>
<evidence type="ECO:0000313" key="16">
    <source>
        <dbReference type="EMBL" id="MDQ9071505.1"/>
    </source>
</evidence>
<dbReference type="InterPro" id="IPR050428">
    <property type="entry name" value="TCS_sensor_his_kinase"/>
</dbReference>
<evidence type="ECO:0000256" key="14">
    <source>
        <dbReference type="SAM" id="Phobius"/>
    </source>
</evidence>
<dbReference type="AlphaFoldDB" id="A0AAW8JGU7"/>
<dbReference type="PANTHER" id="PTHR45436:SF14">
    <property type="entry name" value="SENSOR PROTEIN QSEC"/>
    <property type="match status" value="1"/>
</dbReference>
<keyword evidence="8" id="KW-0418">Kinase</keyword>
<evidence type="ECO:0000256" key="5">
    <source>
        <dbReference type="ARBA" id="ARBA00022679"/>
    </source>
</evidence>
<evidence type="ECO:0000256" key="13">
    <source>
        <dbReference type="SAM" id="Coils"/>
    </source>
</evidence>
<comment type="catalytic activity">
    <reaction evidence="1">
        <text>ATP + protein L-histidine = ADP + protein N-phospho-L-histidine.</text>
        <dbReference type="EC" id="2.7.13.3"/>
    </reaction>
</comment>
<evidence type="ECO:0000256" key="1">
    <source>
        <dbReference type="ARBA" id="ARBA00000085"/>
    </source>
</evidence>
<comment type="caution">
    <text evidence="16">The sequence shown here is derived from an EMBL/GenBank/DDBJ whole genome shotgun (WGS) entry which is preliminary data.</text>
</comment>
<keyword evidence="4" id="KW-0597">Phosphoprotein</keyword>
<organism evidence="16 17">
    <name type="scientific">Acinetobacter gerneri</name>
    <dbReference type="NCBI Taxonomy" id="202952"/>
    <lineage>
        <taxon>Bacteria</taxon>
        <taxon>Pseudomonadati</taxon>
        <taxon>Pseudomonadota</taxon>
        <taxon>Gammaproteobacteria</taxon>
        <taxon>Moraxellales</taxon>
        <taxon>Moraxellaceae</taxon>
        <taxon>Acinetobacter</taxon>
    </lineage>
</organism>
<dbReference type="InterPro" id="IPR003661">
    <property type="entry name" value="HisK_dim/P_dom"/>
</dbReference>
<evidence type="ECO:0000256" key="3">
    <source>
        <dbReference type="ARBA" id="ARBA00012438"/>
    </source>
</evidence>
<feature type="coiled-coil region" evidence="13">
    <location>
        <begin position="201"/>
        <end position="228"/>
    </location>
</feature>
<evidence type="ECO:0000256" key="6">
    <source>
        <dbReference type="ARBA" id="ARBA00022692"/>
    </source>
</evidence>
<feature type="transmembrane region" description="Helical" evidence="14">
    <location>
        <begin position="16"/>
        <end position="36"/>
    </location>
</feature>
<dbReference type="PRINTS" id="PR00344">
    <property type="entry name" value="BCTRLSENSOR"/>
</dbReference>
<evidence type="ECO:0000256" key="10">
    <source>
        <dbReference type="ARBA" id="ARBA00022989"/>
    </source>
</evidence>
<evidence type="ECO:0000256" key="9">
    <source>
        <dbReference type="ARBA" id="ARBA00022840"/>
    </source>
</evidence>
<dbReference type="Pfam" id="PF00512">
    <property type="entry name" value="HisKA"/>
    <property type="match status" value="1"/>
</dbReference>
<dbReference type="GO" id="GO:0005886">
    <property type="term" value="C:plasma membrane"/>
    <property type="evidence" value="ECO:0007669"/>
    <property type="project" value="TreeGrafter"/>
</dbReference>
<evidence type="ECO:0000256" key="2">
    <source>
        <dbReference type="ARBA" id="ARBA00004141"/>
    </source>
</evidence>
<dbReference type="Gene3D" id="1.10.287.130">
    <property type="match status" value="1"/>
</dbReference>
<gene>
    <name evidence="16" type="ORF">RFH51_08555</name>
</gene>
<keyword evidence="5" id="KW-0808">Transferase</keyword>
<keyword evidence="12 14" id="KW-0472">Membrane</keyword>
<dbReference type="SMART" id="SM00388">
    <property type="entry name" value="HisKA"/>
    <property type="match status" value="1"/>
</dbReference>
<keyword evidence="6 14" id="KW-0812">Transmembrane</keyword>
<dbReference type="InterPro" id="IPR036097">
    <property type="entry name" value="HisK_dim/P_sf"/>
</dbReference>
<accession>A0AAW8JGU7</accession>
<dbReference type="SUPFAM" id="SSF47384">
    <property type="entry name" value="Homodimeric domain of signal transducing histidine kinase"/>
    <property type="match status" value="1"/>
</dbReference>
<dbReference type="InterPro" id="IPR004358">
    <property type="entry name" value="Sig_transdc_His_kin-like_C"/>
</dbReference>
<evidence type="ECO:0000256" key="4">
    <source>
        <dbReference type="ARBA" id="ARBA00022553"/>
    </source>
</evidence>
<feature type="transmembrane region" description="Helical" evidence="14">
    <location>
        <begin position="147"/>
        <end position="164"/>
    </location>
</feature>
<dbReference type="GO" id="GO:0000155">
    <property type="term" value="F:phosphorelay sensor kinase activity"/>
    <property type="evidence" value="ECO:0007669"/>
    <property type="project" value="InterPro"/>
</dbReference>
<dbReference type="PROSITE" id="PS50109">
    <property type="entry name" value="HIS_KIN"/>
    <property type="match status" value="1"/>
</dbReference>
<sequence length="444" mass="51476">MAKTISLQRKLLQTSMLGSVVAGVIALILLVGISIYQTMSVQDEIMDEISDMLLISDLTANSGQQVDELSSEFDIEYQLRMNQHVLTQSTQYSFPQDQFITQKDEYSYIWYKKRIWRSYHAKNEDHNMQVQVFQPLHVRFEEMLQSFLGYTAVLLFLWCLQWLITHFSIKRQFQILHQLSREISEKNAEDLSPIQQKEPELEELQPMIKQLNQLLARLEDALIREQRFTADASHELRSPLSAIQMRLQVLKRKYSDVAPEIKQDLIQIQQDVDRGTRILENLIMLARLDPTQSTQVVMTKVYLPQLIDEVMSALAPFAEQKNIQFHLEIMPSEIKANQELIFICIRNLLDNAIRYAEFGGNIYIHLNSDQQNSILTIEDDGKKLTEQVINRLGERFYRALGTKTQGSGLGLSICKKIIELHHASIQFSPSEYHGLKVQLNFSND</sequence>
<dbReference type="Proteomes" id="UP001243195">
    <property type="component" value="Unassembled WGS sequence"/>
</dbReference>
<proteinExistence type="predicted"/>
<evidence type="ECO:0000256" key="8">
    <source>
        <dbReference type="ARBA" id="ARBA00022777"/>
    </source>
</evidence>
<dbReference type="InterPro" id="IPR005467">
    <property type="entry name" value="His_kinase_dom"/>
</dbReference>
<dbReference type="InterPro" id="IPR036890">
    <property type="entry name" value="HATPase_C_sf"/>
</dbReference>
<keyword evidence="13" id="KW-0175">Coiled coil</keyword>
<dbReference type="Gene3D" id="3.30.565.10">
    <property type="entry name" value="Histidine kinase-like ATPase, C-terminal domain"/>
    <property type="match status" value="1"/>
</dbReference>
<dbReference type="PANTHER" id="PTHR45436">
    <property type="entry name" value="SENSOR HISTIDINE KINASE YKOH"/>
    <property type="match status" value="1"/>
</dbReference>
<protein>
    <recommendedName>
        <fullName evidence="3">histidine kinase</fullName>
        <ecNumber evidence="3">2.7.13.3</ecNumber>
    </recommendedName>
</protein>
<dbReference type="CDD" id="cd00082">
    <property type="entry name" value="HisKA"/>
    <property type="match status" value="1"/>
</dbReference>
<keyword evidence="10 14" id="KW-1133">Transmembrane helix</keyword>
<evidence type="ECO:0000256" key="12">
    <source>
        <dbReference type="ARBA" id="ARBA00023136"/>
    </source>
</evidence>
<keyword evidence="9 16" id="KW-0067">ATP-binding</keyword>
<dbReference type="EC" id="2.7.13.3" evidence="3"/>
<dbReference type="RefSeq" id="WP_308955825.1">
    <property type="nucleotide sequence ID" value="NZ_JAVICY010000010.1"/>
</dbReference>
<dbReference type="Pfam" id="PF02518">
    <property type="entry name" value="HATPase_c"/>
    <property type="match status" value="1"/>
</dbReference>
<dbReference type="SMART" id="SM00387">
    <property type="entry name" value="HATPase_c"/>
    <property type="match status" value="1"/>
</dbReference>
<dbReference type="EMBL" id="JAVIDA010000009">
    <property type="protein sequence ID" value="MDQ9071505.1"/>
    <property type="molecule type" value="Genomic_DNA"/>
</dbReference>
<dbReference type="SUPFAM" id="SSF55874">
    <property type="entry name" value="ATPase domain of HSP90 chaperone/DNA topoisomerase II/histidine kinase"/>
    <property type="match status" value="1"/>
</dbReference>
<evidence type="ECO:0000259" key="15">
    <source>
        <dbReference type="PROSITE" id="PS50109"/>
    </source>
</evidence>
<dbReference type="InterPro" id="IPR003594">
    <property type="entry name" value="HATPase_dom"/>
</dbReference>
<name>A0AAW8JGU7_9GAMM</name>
<evidence type="ECO:0000256" key="7">
    <source>
        <dbReference type="ARBA" id="ARBA00022741"/>
    </source>
</evidence>
<evidence type="ECO:0000256" key="11">
    <source>
        <dbReference type="ARBA" id="ARBA00023012"/>
    </source>
</evidence>